<evidence type="ECO:0000256" key="7">
    <source>
        <dbReference type="ARBA" id="ARBA00022692"/>
    </source>
</evidence>
<dbReference type="OrthoDB" id="2496787at2759"/>
<dbReference type="Pfam" id="PF05730">
    <property type="entry name" value="CFEM"/>
    <property type="match status" value="1"/>
</dbReference>
<accession>A0A2P5HUT8</accession>
<feature type="transmembrane region" description="Helical" evidence="14">
    <location>
        <begin position="91"/>
        <end position="110"/>
    </location>
</feature>
<comment type="similarity">
    <text evidence="13">Belongs to the SAT4 family.</text>
</comment>
<sequence>MDAAFSMFNHVAARATSMPECAEKCLVEYLPQSACHVASNITCICTDAPLTTQMSKCVLAGCSVREALLTKRFDAEACGWPEHDDSLGLKVITPLFGVLAVVFFLCRVWARSLTGLAVSWQTDDWMCLVTTIFSIPLTVVSYEFAAHGLGFDLWMLDFDDIIFVLEMYYYSEILYVLVVFMTKVSICFFYLRIFPKKAFRVRVFVIIGLSVLCALVFTVVTVFQCTPIPGAWLHWDGTYHAVCRDVQMQALCAAVSSIVLDVATIVLPMTELWALNMSLRKKLGVMTMFATGVFVVVVQVLRIFYLLKFTTTANFTRDFTATSIWSNVEVYVGIMCACFPQCRTLMTKFGPRVFASTRGASTREATGKGIKVTTKIQSQFSQRPSHGDETEFVELRAAGPDGFNSTTDFHRGSEKHGLGVGAKESV</sequence>
<gene>
    <name evidence="17" type="ORF">DHEL01_v207590</name>
</gene>
<evidence type="ECO:0000256" key="4">
    <source>
        <dbReference type="ARBA" id="ARBA00010031"/>
    </source>
</evidence>
<keyword evidence="9 14" id="KW-1133">Transmembrane helix</keyword>
<keyword evidence="7 14" id="KW-0812">Transmembrane</keyword>
<keyword evidence="18" id="KW-1185">Reference proteome</keyword>
<feature type="transmembrane region" description="Helical" evidence="14">
    <location>
        <begin position="288"/>
        <end position="307"/>
    </location>
</feature>
<keyword evidence="6" id="KW-0336">GPI-anchor</keyword>
<evidence type="ECO:0000256" key="11">
    <source>
        <dbReference type="ARBA" id="ARBA00023157"/>
    </source>
</evidence>
<comment type="caution">
    <text evidence="17">The sequence shown here is derived from an EMBL/GenBank/DDBJ whole genome shotgun (WGS) entry which is preliminary data.</text>
</comment>
<evidence type="ECO:0000256" key="9">
    <source>
        <dbReference type="ARBA" id="ARBA00022989"/>
    </source>
</evidence>
<dbReference type="Pfam" id="PF20684">
    <property type="entry name" value="Fung_rhodopsin"/>
    <property type="match status" value="1"/>
</dbReference>
<dbReference type="PANTHER" id="PTHR33048">
    <property type="entry name" value="PTH11-LIKE INTEGRAL MEMBRANE PROTEIN (AFU_ORTHOLOGUE AFUA_5G11245)"/>
    <property type="match status" value="1"/>
</dbReference>
<dbReference type="Proteomes" id="UP000094444">
    <property type="component" value="Unassembled WGS sequence"/>
</dbReference>
<evidence type="ECO:0000313" key="17">
    <source>
        <dbReference type="EMBL" id="POS74014.1"/>
    </source>
</evidence>
<keyword evidence="8" id="KW-0732">Signal</keyword>
<evidence type="ECO:0000259" key="16">
    <source>
        <dbReference type="Pfam" id="PF20684"/>
    </source>
</evidence>
<protein>
    <submittedName>
        <fullName evidence="17">Uncharacterized protein</fullName>
    </submittedName>
</protein>
<dbReference type="AlphaFoldDB" id="A0A2P5HUT8"/>
<dbReference type="InterPro" id="IPR049326">
    <property type="entry name" value="Rhodopsin_dom_fungi"/>
</dbReference>
<reference evidence="17" key="1">
    <citation type="submission" date="2017-09" db="EMBL/GenBank/DDBJ databases">
        <title>Polyketide synthases of a Diaporthe helianthi virulent isolate.</title>
        <authorList>
            <person name="Baroncelli R."/>
        </authorList>
    </citation>
    <scope>NUCLEOTIDE SEQUENCE [LARGE SCALE GENOMIC DNA]</scope>
    <source>
        <strain evidence="17">7/96</strain>
    </source>
</reference>
<evidence type="ECO:0000256" key="5">
    <source>
        <dbReference type="ARBA" id="ARBA00022525"/>
    </source>
</evidence>
<evidence type="ECO:0000256" key="1">
    <source>
        <dbReference type="ARBA" id="ARBA00004141"/>
    </source>
</evidence>
<evidence type="ECO:0000256" key="10">
    <source>
        <dbReference type="ARBA" id="ARBA00023136"/>
    </source>
</evidence>
<evidence type="ECO:0000313" key="18">
    <source>
        <dbReference type="Proteomes" id="UP000094444"/>
    </source>
</evidence>
<feature type="transmembrane region" description="Helical" evidence="14">
    <location>
        <begin position="125"/>
        <end position="147"/>
    </location>
</feature>
<dbReference type="InterPro" id="IPR052337">
    <property type="entry name" value="SAT4-like"/>
</dbReference>
<dbReference type="GO" id="GO:0098552">
    <property type="term" value="C:side of membrane"/>
    <property type="evidence" value="ECO:0007669"/>
    <property type="project" value="UniProtKB-KW"/>
</dbReference>
<keyword evidence="5" id="KW-0964">Secreted</keyword>
<feature type="transmembrane region" description="Helical" evidence="14">
    <location>
        <begin position="167"/>
        <end position="191"/>
    </location>
</feature>
<dbReference type="InterPro" id="IPR008427">
    <property type="entry name" value="Extracellular_membr_CFEM_dom"/>
</dbReference>
<evidence type="ECO:0000259" key="15">
    <source>
        <dbReference type="Pfam" id="PF05730"/>
    </source>
</evidence>
<feature type="domain" description="Rhodopsin" evidence="16">
    <location>
        <begin position="107"/>
        <end position="347"/>
    </location>
</feature>
<comment type="similarity">
    <text evidence="4">Belongs to the RBT5 family.</text>
</comment>
<keyword evidence="11" id="KW-1015">Disulfide bond</keyword>
<evidence type="ECO:0000256" key="13">
    <source>
        <dbReference type="ARBA" id="ARBA00038359"/>
    </source>
</evidence>
<organism evidence="17 18">
    <name type="scientific">Diaporthe helianthi</name>
    <dbReference type="NCBI Taxonomy" id="158607"/>
    <lineage>
        <taxon>Eukaryota</taxon>
        <taxon>Fungi</taxon>
        <taxon>Dikarya</taxon>
        <taxon>Ascomycota</taxon>
        <taxon>Pezizomycotina</taxon>
        <taxon>Sordariomycetes</taxon>
        <taxon>Sordariomycetidae</taxon>
        <taxon>Diaporthales</taxon>
        <taxon>Diaporthaceae</taxon>
        <taxon>Diaporthe</taxon>
    </lineage>
</organism>
<evidence type="ECO:0000256" key="6">
    <source>
        <dbReference type="ARBA" id="ARBA00022622"/>
    </source>
</evidence>
<feature type="domain" description="CFEM" evidence="15">
    <location>
        <begin position="16"/>
        <end position="78"/>
    </location>
</feature>
<dbReference type="GO" id="GO:0005576">
    <property type="term" value="C:extracellular region"/>
    <property type="evidence" value="ECO:0007669"/>
    <property type="project" value="UniProtKB-SubCell"/>
</dbReference>
<feature type="transmembrane region" description="Helical" evidence="14">
    <location>
        <begin position="203"/>
        <end position="226"/>
    </location>
</feature>
<evidence type="ECO:0000256" key="2">
    <source>
        <dbReference type="ARBA" id="ARBA00004589"/>
    </source>
</evidence>
<name>A0A2P5HUT8_DIAHE</name>
<dbReference type="EMBL" id="MAVT02000696">
    <property type="protein sequence ID" value="POS74014.1"/>
    <property type="molecule type" value="Genomic_DNA"/>
</dbReference>
<keyword evidence="10 14" id="KW-0472">Membrane</keyword>
<evidence type="ECO:0000256" key="3">
    <source>
        <dbReference type="ARBA" id="ARBA00004613"/>
    </source>
</evidence>
<evidence type="ECO:0000256" key="8">
    <source>
        <dbReference type="ARBA" id="ARBA00022729"/>
    </source>
</evidence>
<evidence type="ECO:0000256" key="12">
    <source>
        <dbReference type="ARBA" id="ARBA00023288"/>
    </source>
</evidence>
<keyword evidence="6" id="KW-0325">Glycoprotein</keyword>
<dbReference type="PANTHER" id="PTHR33048:SF160">
    <property type="entry name" value="SAT4 FAMILY MEMBRANE PROTEIN"/>
    <property type="match status" value="1"/>
</dbReference>
<proteinExistence type="inferred from homology"/>
<comment type="subcellular location">
    <subcellularLocation>
        <location evidence="2">Membrane</location>
        <topology evidence="2">Lipid-anchor</topology>
        <topology evidence="2">GPI-anchor</topology>
    </subcellularLocation>
    <subcellularLocation>
        <location evidence="1">Membrane</location>
        <topology evidence="1">Multi-pass membrane protein</topology>
    </subcellularLocation>
    <subcellularLocation>
        <location evidence="3">Secreted</location>
    </subcellularLocation>
</comment>
<dbReference type="STRING" id="158607.A0A2P5HUT8"/>
<keyword evidence="12" id="KW-0449">Lipoprotein</keyword>
<dbReference type="InParanoid" id="A0A2P5HUT8"/>
<evidence type="ECO:0000256" key="14">
    <source>
        <dbReference type="SAM" id="Phobius"/>
    </source>
</evidence>